<reference evidence="2" key="1">
    <citation type="journal article" date="2019" name="Int. J. Syst. Evol. Microbiol.">
        <title>The Global Catalogue of Microorganisms (GCM) 10K type strain sequencing project: providing services to taxonomists for standard genome sequencing and annotation.</title>
        <authorList>
            <consortium name="The Broad Institute Genomics Platform"/>
            <consortium name="The Broad Institute Genome Sequencing Center for Infectious Disease"/>
            <person name="Wu L."/>
            <person name="Ma J."/>
        </authorList>
    </citation>
    <scope>NUCLEOTIDE SEQUENCE [LARGE SCALE GENOMIC DNA]</scope>
    <source>
        <strain evidence="2">JCM 18298</strain>
    </source>
</reference>
<evidence type="ECO:0000313" key="1">
    <source>
        <dbReference type="EMBL" id="GAA5042043.1"/>
    </source>
</evidence>
<organism evidence="1 2">
    <name type="scientific">Nocardia callitridis</name>
    <dbReference type="NCBI Taxonomy" id="648753"/>
    <lineage>
        <taxon>Bacteria</taxon>
        <taxon>Bacillati</taxon>
        <taxon>Actinomycetota</taxon>
        <taxon>Actinomycetes</taxon>
        <taxon>Mycobacteriales</taxon>
        <taxon>Nocardiaceae</taxon>
        <taxon>Nocardia</taxon>
    </lineage>
</organism>
<evidence type="ECO:0000313" key="2">
    <source>
        <dbReference type="Proteomes" id="UP001500603"/>
    </source>
</evidence>
<dbReference type="RefSeq" id="WP_345493015.1">
    <property type="nucleotide sequence ID" value="NZ_BAABJM010000001.1"/>
</dbReference>
<dbReference type="Proteomes" id="UP001500603">
    <property type="component" value="Unassembled WGS sequence"/>
</dbReference>
<proteinExistence type="predicted"/>
<accession>A0ABP9JR03</accession>
<sequence length="196" mass="22378">MLGFAIVDRQPTADATALWLTSRTDTTFVRNTNAVVISHNDPDYEQRVRSLTTDHCVVLTNGTEPPLRFAHAVQADVFDELIELTATHQKRISQAVEDYSHRKRAKLVSPVFRPVPELAAPECDEPRFRALSLANYIGEVWAAWLFTDEQRRRRTVTPKTGESPWIMPEELNDPAVATFPTEFVDRVRPEPPTRRK</sequence>
<name>A0ABP9JR03_9NOCA</name>
<keyword evidence="2" id="KW-1185">Reference proteome</keyword>
<comment type="caution">
    <text evidence="1">The sequence shown here is derived from an EMBL/GenBank/DDBJ whole genome shotgun (WGS) entry which is preliminary data.</text>
</comment>
<gene>
    <name evidence="1" type="ORF">GCM10023318_01770</name>
</gene>
<dbReference type="EMBL" id="BAABJM010000001">
    <property type="protein sequence ID" value="GAA5042043.1"/>
    <property type="molecule type" value="Genomic_DNA"/>
</dbReference>
<protein>
    <submittedName>
        <fullName evidence="1">Uncharacterized protein</fullName>
    </submittedName>
</protein>